<keyword evidence="1" id="KW-1133">Transmembrane helix</keyword>
<comment type="caution">
    <text evidence="2">The sequence shown here is derived from an EMBL/GenBank/DDBJ whole genome shotgun (WGS) entry which is preliminary data.</text>
</comment>
<keyword evidence="1" id="KW-0472">Membrane</keyword>
<dbReference type="EMBL" id="BPVZ01000170">
    <property type="protein sequence ID" value="GKV43542.1"/>
    <property type="molecule type" value="Genomic_DNA"/>
</dbReference>
<organism evidence="2 3">
    <name type="scientific">Rubroshorea leprosula</name>
    <dbReference type="NCBI Taxonomy" id="152421"/>
    <lineage>
        <taxon>Eukaryota</taxon>
        <taxon>Viridiplantae</taxon>
        <taxon>Streptophyta</taxon>
        <taxon>Embryophyta</taxon>
        <taxon>Tracheophyta</taxon>
        <taxon>Spermatophyta</taxon>
        <taxon>Magnoliopsida</taxon>
        <taxon>eudicotyledons</taxon>
        <taxon>Gunneridae</taxon>
        <taxon>Pentapetalae</taxon>
        <taxon>rosids</taxon>
        <taxon>malvids</taxon>
        <taxon>Malvales</taxon>
        <taxon>Dipterocarpaceae</taxon>
        <taxon>Rubroshorea</taxon>
    </lineage>
</organism>
<evidence type="ECO:0000313" key="2">
    <source>
        <dbReference type="EMBL" id="GKV43542.1"/>
    </source>
</evidence>
<evidence type="ECO:0000256" key="1">
    <source>
        <dbReference type="SAM" id="Phobius"/>
    </source>
</evidence>
<gene>
    <name evidence="2" type="ORF">SLEP1_g50823</name>
</gene>
<reference evidence="2 3" key="1">
    <citation type="journal article" date="2021" name="Commun. Biol.">
        <title>The genome of Shorea leprosula (Dipterocarpaceae) highlights the ecological relevance of drought in aseasonal tropical rainforests.</title>
        <authorList>
            <person name="Ng K.K.S."/>
            <person name="Kobayashi M.J."/>
            <person name="Fawcett J.A."/>
            <person name="Hatakeyama M."/>
            <person name="Paape T."/>
            <person name="Ng C.H."/>
            <person name="Ang C.C."/>
            <person name="Tnah L.H."/>
            <person name="Lee C.T."/>
            <person name="Nishiyama T."/>
            <person name="Sese J."/>
            <person name="O'Brien M.J."/>
            <person name="Copetti D."/>
            <person name="Mohd Noor M.I."/>
            <person name="Ong R.C."/>
            <person name="Putra M."/>
            <person name="Sireger I.Z."/>
            <person name="Indrioko S."/>
            <person name="Kosugi Y."/>
            <person name="Izuno A."/>
            <person name="Isagi Y."/>
            <person name="Lee S.L."/>
            <person name="Shimizu K.K."/>
        </authorList>
    </citation>
    <scope>NUCLEOTIDE SEQUENCE [LARGE SCALE GENOMIC DNA]</scope>
    <source>
        <strain evidence="2">214</strain>
    </source>
</reference>
<dbReference type="Proteomes" id="UP001054252">
    <property type="component" value="Unassembled WGS sequence"/>
</dbReference>
<dbReference type="AlphaFoldDB" id="A0AAV5M4R7"/>
<keyword evidence="3" id="KW-1185">Reference proteome</keyword>
<sequence length="55" mass="6063">MRLVVLHWSSVPDQVQTTKLFKWVPSKMGNVLAIIMAAQTTLLVTGICGPVDKHC</sequence>
<name>A0AAV5M4R7_9ROSI</name>
<accession>A0AAV5M4R7</accession>
<keyword evidence="1" id="KW-0812">Transmembrane</keyword>
<protein>
    <submittedName>
        <fullName evidence="2">Uncharacterized protein</fullName>
    </submittedName>
</protein>
<evidence type="ECO:0000313" key="3">
    <source>
        <dbReference type="Proteomes" id="UP001054252"/>
    </source>
</evidence>
<proteinExistence type="predicted"/>
<feature type="transmembrane region" description="Helical" evidence="1">
    <location>
        <begin position="31"/>
        <end position="51"/>
    </location>
</feature>